<name>A0A8T7M4A7_9CHLR</name>
<proteinExistence type="predicted"/>
<organism evidence="3 5">
    <name type="scientific">Candidatus Chlorohelix allophototropha</name>
    <dbReference type="NCBI Taxonomy" id="3003348"/>
    <lineage>
        <taxon>Bacteria</taxon>
        <taxon>Bacillati</taxon>
        <taxon>Chloroflexota</taxon>
        <taxon>Chloroflexia</taxon>
        <taxon>Candidatus Chloroheliales</taxon>
        <taxon>Candidatus Chloroheliaceae</taxon>
        <taxon>Candidatus Chlorohelix</taxon>
    </lineage>
</organism>
<keyword evidence="1" id="KW-0677">Repeat</keyword>
<reference evidence="3 5" key="1">
    <citation type="submission" date="2020-06" db="EMBL/GenBank/DDBJ databases">
        <title>Anoxygenic phototrophic Chloroflexota member uses a Type I reaction center.</title>
        <authorList>
            <person name="Tsuji J.M."/>
            <person name="Shaw N.A."/>
            <person name="Nagashima S."/>
            <person name="Venkiteswaran J."/>
            <person name="Schiff S.L."/>
            <person name="Hanada S."/>
            <person name="Tank M."/>
            <person name="Neufeld J.D."/>
        </authorList>
    </citation>
    <scope>NUCLEOTIDE SEQUENCE [LARGE SCALE GENOMIC DNA]</scope>
    <source>
        <strain evidence="3">L227-S17</strain>
    </source>
</reference>
<feature type="repeat" description="NHL" evidence="2">
    <location>
        <begin position="230"/>
        <end position="268"/>
    </location>
</feature>
<evidence type="ECO:0000313" key="4">
    <source>
        <dbReference type="EMBL" id="WJW70083.1"/>
    </source>
</evidence>
<accession>A0A8T7M4A7</accession>
<dbReference type="Proteomes" id="UP001431572">
    <property type="component" value="Plasmid unnamed1"/>
</dbReference>
<dbReference type="PROSITE" id="PS51125">
    <property type="entry name" value="NHL"/>
    <property type="match status" value="1"/>
</dbReference>
<dbReference type="PANTHER" id="PTHR24104:SF25">
    <property type="entry name" value="PROTEIN LIN-41"/>
    <property type="match status" value="1"/>
</dbReference>
<keyword evidence="6" id="KW-1185">Reference proteome</keyword>
<protein>
    <recommendedName>
        <fullName evidence="7">6-bladed beta-propeller</fullName>
    </recommendedName>
</protein>
<dbReference type="InterPro" id="IPR050952">
    <property type="entry name" value="TRIM-NHL_E3_ligases"/>
</dbReference>
<reference evidence="4" key="2">
    <citation type="journal article" date="2024" name="Nature">
        <title>Anoxygenic phototroph of the Chloroflexota uses a type I reaction centre.</title>
        <authorList>
            <person name="Tsuji J.M."/>
            <person name="Shaw N.A."/>
            <person name="Nagashima S."/>
            <person name="Venkiteswaran J.J."/>
            <person name="Schiff S.L."/>
            <person name="Watanabe T."/>
            <person name="Fukui M."/>
            <person name="Hanada S."/>
            <person name="Tank M."/>
            <person name="Neufeld J.D."/>
        </authorList>
    </citation>
    <scope>NUCLEOTIDE SEQUENCE</scope>
    <source>
        <strain evidence="4">L227-S17</strain>
        <plasmid evidence="4 6">unnamed1</plasmid>
    </source>
</reference>
<dbReference type="InterPro" id="IPR001258">
    <property type="entry name" value="NHL_repeat"/>
</dbReference>
<evidence type="ECO:0000256" key="2">
    <source>
        <dbReference type="PROSITE-ProRule" id="PRU00504"/>
    </source>
</evidence>
<dbReference type="EMBL" id="JACATZ010000001">
    <property type="protein sequence ID" value="NWJ46925.1"/>
    <property type="molecule type" value="Genomic_DNA"/>
</dbReference>
<geneLocation type="plasmid" evidence="4 6">
    <name>unnamed1</name>
</geneLocation>
<evidence type="ECO:0008006" key="7">
    <source>
        <dbReference type="Google" id="ProtNLM"/>
    </source>
</evidence>
<dbReference type="GO" id="GO:0008270">
    <property type="term" value="F:zinc ion binding"/>
    <property type="evidence" value="ECO:0007669"/>
    <property type="project" value="UniProtKB-KW"/>
</dbReference>
<dbReference type="PANTHER" id="PTHR24104">
    <property type="entry name" value="E3 UBIQUITIN-PROTEIN LIGASE NHLRC1-RELATED"/>
    <property type="match status" value="1"/>
</dbReference>
<dbReference type="RefSeq" id="WP_341471963.1">
    <property type="nucleotide sequence ID" value="NZ_CP128401.1"/>
</dbReference>
<dbReference type="AlphaFoldDB" id="A0A8T7M4A7"/>
<sequence>MRSGKRQGIIGLLFATLLLSTLFNPVLTPLFAEESQYFKETGHTVSGKFLDYWRNNGGLPTYGYPITEAQMETDPETGKQFLTQWFERHRLELHPENAGTKYEVLAGLLGKDLRREALVVDPDFLKAEVLFNTAYSKDAQWYFPETGHNLRFRFLDYWQKNGGLERFGYPISEEHREIDPETGQIFVMQWFERARFEYHPENLGTPYDVLLGLLGNQLKSPKSKFEFMWKKGTSYRDIKGARSITTDTNGNVYVADAGNYQIVKFDRDGRLITKWGYKGNGDGQFTNVTKVVASPENLIFTLDPGDFSTTTKPRIQKFSADGKFLGSINAYGGNYSDFTRSSNIAISQDGILYRLDVNHDYTASRIMKISPNGIYLGGMDRTG</sequence>
<gene>
    <name evidence="3" type="ORF">HXX08_13775</name>
    <name evidence="4" type="ORF">OZ401_004887</name>
</gene>
<dbReference type="Proteomes" id="UP000521676">
    <property type="component" value="Unassembled WGS sequence"/>
</dbReference>
<evidence type="ECO:0000313" key="5">
    <source>
        <dbReference type="Proteomes" id="UP000521676"/>
    </source>
</evidence>
<dbReference type="InterPro" id="IPR011042">
    <property type="entry name" value="6-blade_b-propeller_TolB-like"/>
</dbReference>
<dbReference type="EMBL" id="CP128401">
    <property type="protein sequence ID" value="WJW70083.1"/>
    <property type="molecule type" value="Genomic_DNA"/>
</dbReference>
<evidence type="ECO:0000313" key="3">
    <source>
        <dbReference type="EMBL" id="NWJ46925.1"/>
    </source>
</evidence>
<dbReference type="SUPFAM" id="SSF63829">
    <property type="entry name" value="Calcium-dependent phosphotriesterase"/>
    <property type="match status" value="1"/>
</dbReference>
<evidence type="ECO:0000313" key="6">
    <source>
        <dbReference type="Proteomes" id="UP001431572"/>
    </source>
</evidence>
<keyword evidence="4" id="KW-0614">Plasmid</keyword>
<evidence type="ECO:0000256" key="1">
    <source>
        <dbReference type="ARBA" id="ARBA00022737"/>
    </source>
</evidence>
<dbReference type="Gene3D" id="2.120.10.30">
    <property type="entry name" value="TolB, C-terminal domain"/>
    <property type="match status" value="1"/>
</dbReference>